<proteinExistence type="predicted"/>
<comment type="caution">
    <text evidence="2">The sequence shown here is derived from an EMBL/GenBank/DDBJ whole genome shotgun (WGS) entry which is preliminary data.</text>
</comment>
<protein>
    <submittedName>
        <fullName evidence="2">Uncharacterized protein</fullName>
    </submittedName>
</protein>
<accession>A0A2A2JJ85</accession>
<gene>
    <name evidence="2" type="ORF">WR25_22414</name>
</gene>
<evidence type="ECO:0000313" key="2">
    <source>
        <dbReference type="EMBL" id="PAV61806.1"/>
    </source>
</evidence>
<dbReference type="OrthoDB" id="6328726at2759"/>
<feature type="region of interest" description="Disordered" evidence="1">
    <location>
        <begin position="56"/>
        <end position="76"/>
    </location>
</feature>
<name>A0A2A2JJ85_9BILA</name>
<dbReference type="EMBL" id="LIAE01010398">
    <property type="protein sequence ID" value="PAV61806.1"/>
    <property type="molecule type" value="Genomic_DNA"/>
</dbReference>
<organism evidence="2 3">
    <name type="scientific">Diploscapter pachys</name>
    <dbReference type="NCBI Taxonomy" id="2018661"/>
    <lineage>
        <taxon>Eukaryota</taxon>
        <taxon>Metazoa</taxon>
        <taxon>Ecdysozoa</taxon>
        <taxon>Nematoda</taxon>
        <taxon>Chromadorea</taxon>
        <taxon>Rhabditida</taxon>
        <taxon>Rhabditina</taxon>
        <taxon>Rhabditomorpha</taxon>
        <taxon>Rhabditoidea</taxon>
        <taxon>Rhabditidae</taxon>
        <taxon>Diploscapter</taxon>
    </lineage>
</organism>
<dbReference type="Proteomes" id="UP000218231">
    <property type="component" value="Unassembled WGS sequence"/>
</dbReference>
<evidence type="ECO:0000256" key="1">
    <source>
        <dbReference type="SAM" id="MobiDB-lite"/>
    </source>
</evidence>
<reference evidence="2 3" key="1">
    <citation type="journal article" date="2017" name="Curr. Biol.">
        <title>Genome architecture and evolution of a unichromosomal asexual nematode.</title>
        <authorList>
            <person name="Fradin H."/>
            <person name="Zegar C."/>
            <person name="Gutwein M."/>
            <person name="Lucas J."/>
            <person name="Kovtun M."/>
            <person name="Corcoran D."/>
            <person name="Baugh L.R."/>
            <person name="Kiontke K."/>
            <person name="Gunsalus K."/>
            <person name="Fitch D.H."/>
            <person name="Piano F."/>
        </authorList>
    </citation>
    <scope>NUCLEOTIDE SEQUENCE [LARGE SCALE GENOMIC DNA]</scope>
    <source>
        <strain evidence="2">PF1309</strain>
    </source>
</reference>
<dbReference type="AlphaFoldDB" id="A0A2A2JJ85"/>
<keyword evidence="3" id="KW-1185">Reference proteome</keyword>
<evidence type="ECO:0000313" key="3">
    <source>
        <dbReference type="Proteomes" id="UP000218231"/>
    </source>
</evidence>
<sequence length="147" mass="17450">MVLDHCLSLPTTSSFDINGYARLRERIHRRRHKHRHVPNEAANDLFENFVHDMQTRRHAAKESKRESNEDLCKSERTSVELNTDAEEFDPPFIVHIRCKDNRHSTREQVHVSRRIIGTNHWYPHTLMDVPLGCDCMWPVDKYGHQEL</sequence>